<gene>
    <name evidence="2" type="ORF">ACG0Z6_12785</name>
</gene>
<dbReference type="EMBL" id="JBIGHZ010000005">
    <property type="protein sequence ID" value="MFG6449107.1"/>
    <property type="molecule type" value="Genomic_DNA"/>
</dbReference>
<sequence length="85" mass="9308">MPQLNPKTLVGNPFAMLMNLEDVVHAMEESEPLALLNRRLCRPLDKPQIVSANASLQEEDDAEDDSAELPEQTTDASESEIGNCA</sequence>
<evidence type="ECO:0000313" key="3">
    <source>
        <dbReference type="Proteomes" id="UP001606099"/>
    </source>
</evidence>
<name>A0ABW7FXR4_9BURK</name>
<keyword evidence="3" id="KW-1185">Reference proteome</keyword>
<protein>
    <submittedName>
        <fullName evidence="2">Uncharacterized protein</fullName>
    </submittedName>
</protein>
<comment type="caution">
    <text evidence="2">The sequence shown here is derived from an EMBL/GenBank/DDBJ whole genome shotgun (WGS) entry which is preliminary data.</text>
</comment>
<evidence type="ECO:0000256" key="1">
    <source>
        <dbReference type="SAM" id="MobiDB-lite"/>
    </source>
</evidence>
<feature type="compositionally biased region" description="Acidic residues" evidence="1">
    <location>
        <begin position="57"/>
        <end position="68"/>
    </location>
</feature>
<organism evidence="2 3">
    <name type="scientific">Roseateles rivi</name>
    <dbReference type="NCBI Taxonomy" id="3299028"/>
    <lineage>
        <taxon>Bacteria</taxon>
        <taxon>Pseudomonadati</taxon>
        <taxon>Pseudomonadota</taxon>
        <taxon>Betaproteobacteria</taxon>
        <taxon>Burkholderiales</taxon>
        <taxon>Sphaerotilaceae</taxon>
        <taxon>Roseateles</taxon>
    </lineage>
</organism>
<dbReference type="RefSeq" id="WP_394461999.1">
    <property type="nucleotide sequence ID" value="NZ_JBIGHZ010000005.1"/>
</dbReference>
<accession>A0ABW7FXR4</accession>
<proteinExistence type="predicted"/>
<dbReference type="Proteomes" id="UP001606099">
    <property type="component" value="Unassembled WGS sequence"/>
</dbReference>
<feature type="region of interest" description="Disordered" evidence="1">
    <location>
        <begin position="51"/>
        <end position="85"/>
    </location>
</feature>
<evidence type="ECO:0000313" key="2">
    <source>
        <dbReference type="EMBL" id="MFG6449107.1"/>
    </source>
</evidence>
<reference evidence="2 3" key="1">
    <citation type="submission" date="2024-08" db="EMBL/GenBank/DDBJ databases">
        <authorList>
            <person name="Lu H."/>
        </authorList>
    </citation>
    <scope>NUCLEOTIDE SEQUENCE [LARGE SCALE GENOMIC DNA]</scope>
    <source>
        <strain evidence="2 3">BYS180W</strain>
    </source>
</reference>